<dbReference type="Pfam" id="PF02463">
    <property type="entry name" value="SMC_N"/>
    <property type="match status" value="2"/>
</dbReference>
<dbReference type="RefSeq" id="WP_263711114.1">
    <property type="nucleotide sequence ID" value="NZ_JAOWKX010000002.1"/>
</dbReference>
<dbReference type="PANTHER" id="PTHR43977">
    <property type="entry name" value="STRUCTURAL MAINTENANCE OF CHROMOSOMES PROTEIN 3"/>
    <property type="match status" value="1"/>
</dbReference>
<evidence type="ECO:0000256" key="5">
    <source>
        <dbReference type="ARBA" id="ARBA00023125"/>
    </source>
</evidence>
<protein>
    <recommendedName>
        <fullName evidence="6">Chromosome partition protein Smc</fullName>
    </recommendedName>
</protein>
<feature type="coiled-coil region" evidence="6">
    <location>
        <begin position="363"/>
        <end position="397"/>
    </location>
</feature>
<evidence type="ECO:0000259" key="7">
    <source>
        <dbReference type="Pfam" id="PF02463"/>
    </source>
</evidence>
<dbReference type="EMBL" id="JAOWKX010000002">
    <property type="protein sequence ID" value="MCV2883902.1"/>
    <property type="molecule type" value="Genomic_DNA"/>
</dbReference>
<proteinExistence type="inferred from homology"/>
<feature type="domain" description="RecF/RecN/SMC N-terminal" evidence="7">
    <location>
        <begin position="3"/>
        <end position="482"/>
    </location>
</feature>
<evidence type="ECO:0000256" key="6">
    <source>
        <dbReference type="HAMAP-Rule" id="MF_01894"/>
    </source>
</evidence>
<dbReference type="CDD" id="cd03278">
    <property type="entry name" value="ABC_SMC_barmotin"/>
    <property type="match status" value="2"/>
</dbReference>
<evidence type="ECO:0000256" key="1">
    <source>
        <dbReference type="ARBA" id="ARBA00022490"/>
    </source>
</evidence>
<evidence type="ECO:0000313" key="9">
    <source>
        <dbReference type="Proteomes" id="UP001652504"/>
    </source>
</evidence>
<comment type="similarity">
    <text evidence="6">Belongs to the SMC family.</text>
</comment>
<gene>
    <name evidence="6 8" type="primary">smc</name>
    <name evidence="8" type="ORF">OE749_04255</name>
</gene>
<evidence type="ECO:0000256" key="2">
    <source>
        <dbReference type="ARBA" id="ARBA00022741"/>
    </source>
</evidence>
<keyword evidence="5 6" id="KW-0238">DNA-binding</keyword>
<comment type="function">
    <text evidence="6">Required for chromosome condensation and partitioning.</text>
</comment>
<dbReference type="Gene3D" id="3.40.50.300">
    <property type="entry name" value="P-loop containing nucleotide triphosphate hydrolases"/>
    <property type="match status" value="2"/>
</dbReference>
<reference evidence="8 9" key="1">
    <citation type="submission" date="2022-10" db="EMBL/GenBank/DDBJ databases">
        <title>Aestuariibacter sp. AA17 isolated from Montipora capitata coral fragment.</title>
        <authorList>
            <person name="Emsley S.A."/>
            <person name="Pfannmuller K.M."/>
            <person name="Loughran R.M."/>
            <person name="Shlafstein M."/>
            <person name="Papke E."/>
            <person name="Saw J.H."/>
            <person name="Ushijima B."/>
            <person name="Videau P."/>
        </authorList>
    </citation>
    <scope>NUCLEOTIDE SEQUENCE [LARGE SCALE GENOMIC DNA]</scope>
    <source>
        <strain evidence="8 9">AA17</strain>
    </source>
</reference>
<keyword evidence="9" id="KW-1185">Reference proteome</keyword>
<accession>A0ABT3A5E6</accession>
<dbReference type="SUPFAM" id="SSF52540">
    <property type="entry name" value="P-loop containing nucleoside triphosphate hydrolases"/>
    <property type="match status" value="2"/>
</dbReference>
<dbReference type="InterPro" id="IPR003395">
    <property type="entry name" value="RecF/RecN/SMC_N"/>
</dbReference>
<feature type="coiled-coil region" evidence="6">
    <location>
        <begin position="170"/>
        <end position="211"/>
    </location>
</feature>
<evidence type="ECO:0000256" key="4">
    <source>
        <dbReference type="ARBA" id="ARBA00023054"/>
    </source>
</evidence>
<comment type="domain">
    <text evidence="6">Contains large globular domains required for ATP hydrolysis at each terminus and a third globular domain forming a flexible hinge near the middle of the molecule. These domains are separated by coiled-coil structures.</text>
</comment>
<dbReference type="HAMAP" id="MF_01894">
    <property type="entry name" value="Smc_prok"/>
    <property type="match status" value="1"/>
</dbReference>
<name>A0ABT3A5E6_9ALTE</name>
<feature type="coiled-coil region" evidence="6">
    <location>
        <begin position="244"/>
        <end position="292"/>
    </location>
</feature>
<comment type="caution">
    <text evidence="8">The sequence shown here is derived from an EMBL/GenBank/DDBJ whole genome shotgun (WGS) entry which is preliminary data.</text>
</comment>
<keyword evidence="2 6" id="KW-0547">Nucleotide-binding</keyword>
<dbReference type="NCBIfam" id="TIGR02168">
    <property type="entry name" value="SMC_prok_B"/>
    <property type="match status" value="1"/>
</dbReference>
<feature type="binding site" evidence="6">
    <location>
        <begin position="32"/>
        <end position="39"/>
    </location>
    <ligand>
        <name>ATP</name>
        <dbReference type="ChEBI" id="CHEBI:30616"/>
    </ligand>
</feature>
<dbReference type="Proteomes" id="UP001652504">
    <property type="component" value="Unassembled WGS sequence"/>
</dbReference>
<comment type="subunit">
    <text evidence="6">Homodimer.</text>
</comment>
<keyword evidence="4 6" id="KW-0175">Coiled coil</keyword>
<organism evidence="8 9">
    <name type="scientific">Fluctibacter corallii</name>
    <dbReference type="NCBI Taxonomy" id="2984329"/>
    <lineage>
        <taxon>Bacteria</taxon>
        <taxon>Pseudomonadati</taxon>
        <taxon>Pseudomonadota</taxon>
        <taxon>Gammaproteobacteria</taxon>
        <taxon>Alteromonadales</taxon>
        <taxon>Alteromonadaceae</taxon>
        <taxon>Fluctibacter</taxon>
    </lineage>
</organism>
<evidence type="ECO:0000256" key="3">
    <source>
        <dbReference type="ARBA" id="ARBA00022840"/>
    </source>
</evidence>
<evidence type="ECO:0000313" key="8">
    <source>
        <dbReference type="EMBL" id="MCV2883902.1"/>
    </source>
</evidence>
<keyword evidence="1 6" id="KW-0963">Cytoplasm</keyword>
<comment type="subcellular location">
    <subcellularLocation>
        <location evidence="6">Cytoplasm</location>
    </subcellularLocation>
</comment>
<feature type="coiled-coil region" evidence="6">
    <location>
        <begin position="822"/>
        <end position="905"/>
    </location>
</feature>
<dbReference type="PIRSF" id="PIRSF005719">
    <property type="entry name" value="SMC"/>
    <property type="match status" value="1"/>
</dbReference>
<dbReference type="InterPro" id="IPR011890">
    <property type="entry name" value="SMC_prok"/>
</dbReference>
<feature type="coiled-coil region" evidence="6">
    <location>
        <begin position="982"/>
        <end position="1009"/>
    </location>
</feature>
<dbReference type="InterPro" id="IPR027417">
    <property type="entry name" value="P-loop_NTPase"/>
</dbReference>
<sequence length="1167" mass="132660">MRLKRIKLAGFKSFVDPTSIPFPDDMTAIVGPNGCGKSNVIDAVRWVLGESSAKNLRGDAMTDVIFNGSSARKPVSQCSVELVFDNSSGRIQGEYANYNELSVKRLVTRDGQSTYFLNNTKCRRRDVTDLFLGTGLGPRSYAIIEQGMISRLIESKPQELRVFIEEAAGISKYKERRRETENRIRHTRENLERLDDVRAELGQQLEKLHRQASAAKRYKTLKASERELKSQLAAIRWLKHNHHLSELQQDIVKQEADIEAFVAQQRGDERGIIERKEKQQDLKQALDNAQQAFFKVGTDITRLEQNQIHAKQRQQQIDQDIRSLQHSIEEQELHEADDHEKREVLAEQIAAIEPEIEIKQGMLEDGQARLAEAEHAVQQIERKQREYDSALQTAKHKVQSLHSNIQMNMDLQLRTQQRVNEIAADLAQCSDIEKHQQIAQAEEKLAELKAYFHQCTEHYQGARAAFDRAKIAQSEKQKHAFTLSGERQSLQAKIEGLKNVLASQTQSSDFIEKLQHYTTASSLPLENFTSLLMTLNVHPEWENTVEQLCRFWRDSWVSDALNMQCLEQIPSDMSGGAVFLSQYWTKDKRSGSLAEKVDNITVPEWLNSILLVDTMTQAKTLLATLAPHESIVVNHRVVLGKDWIRFLGDEENGVLTYRRQLEALEIASHDAERKEQQVKSELAAAEQALKQASEEEHAKREAESQAQIDWLQAKNRLQALIQEHEQVNQRKNKLEQALREQQALLDNEQCEAELLSSQVEEQEMALAALEEQQLTFEDEKTVAQDLVRQLRVQVEGLTQSLHTAKLTLETSRSQYTSLRDGHLRLQRQLIQMRERVNGLKEEQAQLCLPLEEQAEQLETLLLERVALEEKKMQLANALSEVEAWLSDAEKDRAGIEDKIQVKRQALETKKLESEGYSVRANAVIEQLADMNITLKSVLDTLPDDADEQVWQQNLERTTSSITRLGAVNLAAVEEYDVQSQRKRHLDEQNNDLTSALDTLEHAIRKIDKETRTRFKETFERVNEDLKMLFPKVFGGGSAYLDLTDDDLLETGVSIMARPPGKKNSTIHLLSGGEKALTALSLVFAIFRLNPAPFCLLDEVDAPLDDANVGRFCTLVSEMSKSVQFIYITHNKIAMEMATHLTGVTMAEPGVSRMVAVDVDEAVSFAQA</sequence>
<dbReference type="InterPro" id="IPR024704">
    <property type="entry name" value="SMC"/>
</dbReference>
<feature type="coiled-coil region" evidence="6">
    <location>
        <begin position="654"/>
        <end position="779"/>
    </location>
</feature>
<keyword evidence="3 6" id="KW-0067">ATP-binding</keyword>
<feature type="domain" description="RecF/RecN/SMC N-terminal" evidence="7">
    <location>
        <begin position="864"/>
        <end position="1151"/>
    </location>
</feature>